<keyword evidence="4" id="KW-0507">mRNA processing</keyword>
<evidence type="ECO:0000256" key="8">
    <source>
        <dbReference type="ARBA" id="ARBA00034031"/>
    </source>
</evidence>
<dbReference type="FunFam" id="3.40.1350.10:FF:000002">
    <property type="entry name" value="tRNA-splicing endonuclease subunit Sen34"/>
    <property type="match status" value="1"/>
</dbReference>
<dbReference type="PANTHER" id="PTHR13070">
    <property type="entry name" value="TRNA-SPLICING ENDONUCLEASE SUBUNIT SEN34-RELATED"/>
    <property type="match status" value="1"/>
</dbReference>
<comment type="subunit">
    <text evidence="9">tRNA splicing endonuclease is a heterotetramer composed of TSEN2, TSEN15, TSEN34/LENG5 and TSEN54. tRNA splicing endonuclease complex also contains proteins of the pre-mRNA 3'-end processing machinery such as CLP1, CPSF1, CPSF4 and CSTF2.</text>
</comment>
<dbReference type="InterPro" id="IPR011856">
    <property type="entry name" value="tRNA_endonuc-like_dom_sf"/>
</dbReference>
<dbReference type="GO" id="GO:0006397">
    <property type="term" value="P:mRNA processing"/>
    <property type="evidence" value="ECO:0007669"/>
    <property type="project" value="UniProtKB-KW"/>
</dbReference>
<evidence type="ECO:0000256" key="3">
    <source>
        <dbReference type="ARBA" id="ARBA00012573"/>
    </source>
</evidence>
<evidence type="ECO:0000256" key="4">
    <source>
        <dbReference type="ARBA" id="ARBA00022664"/>
    </source>
</evidence>
<gene>
    <name evidence="15" type="ORF">PTSG_05527</name>
</gene>
<feature type="region of interest" description="Disordered" evidence="12">
    <location>
        <begin position="135"/>
        <end position="222"/>
    </location>
</feature>
<evidence type="ECO:0000313" key="16">
    <source>
        <dbReference type="Proteomes" id="UP000007799"/>
    </source>
</evidence>
<keyword evidence="7" id="KW-0539">Nucleus</keyword>
<dbReference type="InterPro" id="IPR006676">
    <property type="entry name" value="tRNA_splic"/>
</dbReference>
<dbReference type="STRING" id="946362.F2UBG7"/>
<comment type="catalytic activity">
    <reaction evidence="8">
        <text>pretRNA = a 3'-half-tRNA molecule with a 5'-OH end + a 5'-half-tRNA molecule with a 2',3'-cyclic phosphate end + an intron with a 2',3'-cyclic phosphate and a 5'-hydroxyl terminus.</text>
        <dbReference type="EC" id="4.6.1.16"/>
    </reaction>
</comment>
<dbReference type="GO" id="GO:0000379">
    <property type="term" value="P:tRNA-type intron splice site recognition and cleavage"/>
    <property type="evidence" value="ECO:0007669"/>
    <property type="project" value="TreeGrafter"/>
</dbReference>
<comment type="subcellular location">
    <subcellularLocation>
        <location evidence="1">Nucleus</location>
        <location evidence="1">Nucleolus</location>
    </subcellularLocation>
</comment>
<dbReference type="Pfam" id="PF26577">
    <property type="entry name" value="TSEN34_N"/>
    <property type="match status" value="1"/>
</dbReference>
<keyword evidence="5" id="KW-0819">tRNA processing</keyword>
<dbReference type="SUPFAM" id="SSF53032">
    <property type="entry name" value="tRNA-intron endonuclease catalytic domain-like"/>
    <property type="match status" value="1"/>
</dbReference>
<keyword evidence="6" id="KW-0456">Lyase</keyword>
<evidence type="ECO:0000256" key="6">
    <source>
        <dbReference type="ARBA" id="ARBA00023239"/>
    </source>
</evidence>
<feature type="compositionally biased region" description="Basic and acidic residues" evidence="12">
    <location>
        <begin position="261"/>
        <end position="282"/>
    </location>
</feature>
<reference evidence="15" key="1">
    <citation type="submission" date="2009-08" db="EMBL/GenBank/DDBJ databases">
        <title>Annotation of Salpingoeca rosetta.</title>
        <authorList>
            <consortium name="The Broad Institute Genome Sequencing Platform"/>
            <person name="Russ C."/>
            <person name="Cuomo C."/>
            <person name="Burger G."/>
            <person name="Gray M.W."/>
            <person name="Holland P.W.H."/>
            <person name="King N."/>
            <person name="Lang F.B.F."/>
            <person name="Roger A.J."/>
            <person name="Ruiz-Trillo I."/>
            <person name="Young S.K."/>
            <person name="Zeng Q."/>
            <person name="Gargeya S."/>
            <person name="Alvarado L."/>
            <person name="Berlin A."/>
            <person name="Chapman S.B."/>
            <person name="Chen Z."/>
            <person name="Freedman E."/>
            <person name="Gellesch M."/>
            <person name="Goldberg J."/>
            <person name="Griggs A."/>
            <person name="Gujja S."/>
            <person name="Heilman E."/>
            <person name="Heiman D."/>
            <person name="Howarth C."/>
            <person name="Mehta T."/>
            <person name="Neiman D."/>
            <person name="Pearson M."/>
            <person name="Roberts A."/>
            <person name="Saif S."/>
            <person name="Shea T."/>
            <person name="Shenoy N."/>
            <person name="Sisk P."/>
            <person name="Stolte C."/>
            <person name="Sykes S."/>
            <person name="White J."/>
            <person name="Yandava C."/>
            <person name="Haas B."/>
            <person name="Nusbaum C."/>
            <person name="Birren B."/>
        </authorList>
    </citation>
    <scope>NUCLEOTIDE SEQUENCE [LARGE SCALE GENOMIC DNA]</scope>
    <source>
        <strain evidence="15">ATCC 50818</strain>
    </source>
</reference>
<dbReference type="CDD" id="cd22363">
    <property type="entry name" value="tRNA-intron_lyase_C"/>
    <property type="match status" value="1"/>
</dbReference>
<proteinExistence type="inferred from homology"/>
<protein>
    <recommendedName>
        <fullName evidence="11">tRNA-splicing endonuclease subunit SEN34</fullName>
        <ecNumber evidence="3">4.6.1.16</ecNumber>
    </recommendedName>
    <alternativeName>
        <fullName evidence="10">tRNA-splicing endonuclease subunit Sen34</fullName>
    </alternativeName>
</protein>
<dbReference type="OrthoDB" id="48041at2759"/>
<evidence type="ECO:0000256" key="5">
    <source>
        <dbReference type="ARBA" id="ARBA00022694"/>
    </source>
</evidence>
<feature type="domain" description="TSEN34 N-terminal" evidence="14">
    <location>
        <begin position="25"/>
        <end position="91"/>
    </location>
</feature>
<evidence type="ECO:0000256" key="10">
    <source>
        <dbReference type="ARBA" id="ARBA00070643"/>
    </source>
</evidence>
<accession>F2UBG7</accession>
<dbReference type="Gene3D" id="3.40.1350.10">
    <property type="match status" value="1"/>
</dbReference>
<feature type="compositionally biased region" description="Polar residues" evidence="12">
    <location>
        <begin position="300"/>
        <end position="315"/>
    </location>
</feature>
<name>F2UBG7_SALR5</name>
<dbReference type="GO" id="GO:0000213">
    <property type="term" value="F:tRNA-intron lyase activity"/>
    <property type="evidence" value="ECO:0007669"/>
    <property type="project" value="UniProtKB-EC"/>
</dbReference>
<evidence type="ECO:0000256" key="9">
    <source>
        <dbReference type="ARBA" id="ARBA00064779"/>
    </source>
</evidence>
<dbReference type="NCBIfam" id="TIGR00324">
    <property type="entry name" value="endA"/>
    <property type="match status" value="1"/>
</dbReference>
<evidence type="ECO:0000256" key="12">
    <source>
        <dbReference type="SAM" id="MobiDB-lite"/>
    </source>
</evidence>
<dbReference type="KEGG" id="sre:PTSG_05527"/>
<feature type="compositionally biased region" description="Low complexity" evidence="12">
    <location>
        <begin position="185"/>
        <end position="194"/>
    </location>
</feature>
<dbReference type="GO" id="GO:0005730">
    <property type="term" value="C:nucleolus"/>
    <property type="evidence" value="ECO:0007669"/>
    <property type="project" value="UniProtKB-SubCell"/>
</dbReference>
<evidence type="ECO:0000313" key="15">
    <source>
        <dbReference type="EMBL" id="EGD73833.1"/>
    </source>
</evidence>
<dbReference type="Pfam" id="PF01974">
    <property type="entry name" value="tRNA_int_endo"/>
    <property type="match status" value="1"/>
</dbReference>
<dbReference type="Proteomes" id="UP000007799">
    <property type="component" value="Unassembled WGS sequence"/>
</dbReference>
<dbReference type="AlphaFoldDB" id="F2UBG7"/>
<evidence type="ECO:0000256" key="1">
    <source>
        <dbReference type="ARBA" id="ARBA00004604"/>
    </source>
</evidence>
<evidence type="ECO:0000259" key="13">
    <source>
        <dbReference type="Pfam" id="PF01974"/>
    </source>
</evidence>
<dbReference type="GeneID" id="16073973"/>
<evidence type="ECO:0000256" key="7">
    <source>
        <dbReference type="ARBA" id="ARBA00023242"/>
    </source>
</evidence>
<evidence type="ECO:0000256" key="11">
    <source>
        <dbReference type="ARBA" id="ARBA00070870"/>
    </source>
</evidence>
<comment type="similarity">
    <text evidence="2">Belongs to the tRNA-intron endonuclease family.</text>
</comment>
<dbReference type="OMA" id="PYRYHSH"/>
<feature type="region of interest" description="Disordered" evidence="12">
    <location>
        <begin position="261"/>
        <end position="315"/>
    </location>
</feature>
<dbReference type="InParanoid" id="F2UBG7"/>
<organism evidence="16">
    <name type="scientific">Salpingoeca rosetta (strain ATCC 50818 / BSB-021)</name>
    <dbReference type="NCBI Taxonomy" id="946362"/>
    <lineage>
        <taxon>Eukaryota</taxon>
        <taxon>Choanoflagellata</taxon>
        <taxon>Craspedida</taxon>
        <taxon>Salpingoecidae</taxon>
        <taxon>Salpingoeca</taxon>
    </lineage>
</organism>
<dbReference type="GO" id="GO:0003676">
    <property type="term" value="F:nucleic acid binding"/>
    <property type="evidence" value="ECO:0007669"/>
    <property type="project" value="InterPro"/>
</dbReference>
<dbReference type="InterPro" id="IPR036167">
    <property type="entry name" value="tRNA_intron_Endo_cat-like_sf"/>
</dbReference>
<keyword evidence="16" id="KW-1185">Reference proteome</keyword>
<feature type="domain" description="tRNA intron endonuclease catalytic" evidence="13">
    <location>
        <begin position="370"/>
        <end position="452"/>
    </location>
</feature>
<dbReference type="InterPro" id="IPR006677">
    <property type="entry name" value="tRNA_intron_Endonuc_cat-like"/>
</dbReference>
<evidence type="ECO:0000256" key="2">
    <source>
        <dbReference type="ARBA" id="ARBA00008078"/>
    </source>
</evidence>
<dbReference type="eggNOG" id="KOG4133">
    <property type="taxonomic scope" value="Eukaryota"/>
</dbReference>
<evidence type="ECO:0000259" key="14">
    <source>
        <dbReference type="Pfam" id="PF26577"/>
    </source>
</evidence>
<dbReference type="EC" id="4.6.1.16" evidence="3"/>
<dbReference type="RefSeq" id="XP_004993396.1">
    <property type="nucleotide sequence ID" value="XM_004993339.1"/>
</dbReference>
<dbReference type="PANTHER" id="PTHR13070:SF0">
    <property type="entry name" value="TRNA-SPLICING ENDONUCLEASE SUBUNIT SEN34"/>
    <property type="match status" value="1"/>
</dbReference>
<dbReference type="InterPro" id="IPR059049">
    <property type="entry name" value="TSEN34_N"/>
</dbReference>
<sequence>METKAMAHGYGAGRRRRATGHDERINIYITCGQPLIWSPEEQEVLRKQYNIVCYPIGTLPNNVTQNIFKGVPYMIDKEAVRLLLDFDKAQLWSGDDLAPLLPMDVASLQRHRLDSIMLQLDHFLYGTRGSRLHLSEDNAPKKAKRGAQDGGRTMHHDGGTGDGGDDNECDDDDDADDDGDDVQDGGDANVGTGADVDDDGDDRNEAGNASGPSEGGAEPKSRARRVVSWVLNRLDVQRWLPFPWTERGRALVQKDMDAFKALDPDREQPPTHSDDNDDKGGGNDDGDGEEKEGVRGSDSAAHSANDTSAPGQVGSSASREVVWCNARRDMGARLASCRVVVPHVAAALRHRRRPFLKRAFKFPETAEEKRHYAVYRDLVMRGYFLGPGMKFGGHYLVYPGDPYRYHSHFVAIVVDHAGPIHPLDIVAAGRLGTVVKKAPLLCSVDDDGNVHYLSLQWTGMN</sequence>
<dbReference type="EMBL" id="GL832967">
    <property type="protein sequence ID" value="EGD73833.1"/>
    <property type="molecule type" value="Genomic_DNA"/>
</dbReference>
<feature type="compositionally biased region" description="Acidic residues" evidence="12">
    <location>
        <begin position="163"/>
        <end position="184"/>
    </location>
</feature>